<accession>A0A4C1UL59</accession>
<gene>
    <name evidence="1" type="ORF">EVAR_16482_1</name>
</gene>
<evidence type="ECO:0000313" key="1">
    <source>
        <dbReference type="EMBL" id="GBP26900.1"/>
    </source>
</evidence>
<protein>
    <submittedName>
        <fullName evidence="1">Uncharacterized protein</fullName>
    </submittedName>
</protein>
<dbReference type="Proteomes" id="UP000299102">
    <property type="component" value="Unassembled WGS sequence"/>
</dbReference>
<comment type="caution">
    <text evidence="1">The sequence shown here is derived from an EMBL/GenBank/DDBJ whole genome shotgun (WGS) entry which is preliminary data.</text>
</comment>
<organism evidence="1 2">
    <name type="scientific">Eumeta variegata</name>
    <name type="common">Bagworm moth</name>
    <name type="synonym">Eumeta japonica</name>
    <dbReference type="NCBI Taxonomy" id="151549"/>
    <lineage>
        <taxon>Eukaryota</taxon>
        <taxon>Metazoa</taxon>
        <taxon>Ecdysozoa</taxon>
        <taxon>Arthropoda</taxon>
        <taxon>Hexapoda</taxon>
        <taxon>Insecta</taxon>
        <taxon>Pterygota</taxon>
        <taxon>Neoptera</taxon>
        <taxon>Endopterygota</taxon>
        <taxon>Lepidoptera</taxon>
        <taxon>Glossata</taxon>
        <taxon>Ditrysia</taxon>
        <taxon>Tineoidea</taxon>
        <taxon>Psychidae</taxon>
        <taxon>Oiketicinae</taxon>
        <taxon>Eumeta</taxon>
    </lineage>
</organism>
<evidence type="ECO:0000313" key="2">
    <source>
        <dbReference type="Proteomes" id="UP000299102"/>
    </source>
</evidence>
<proteinExistence type="predicted"/>
<sequence>MSKSRKNRSLSCFGKHSANSEALGVTGKVFDCVTNFGFYTYFRRVEVEKTRSTVVWQRERYKGLRLAFHDESSSLAIEHSRFNEYKRNRTNLTDDLRQAPPSMATTENNISTVRAHDID</sequence>
<dbReference type="OrthoDB" id="10017160at2759"/>
<name>A0A4C1UL59_EUMVA</name>
<dbReference type="AlphaFoldDB" id="A0A4C1UL59"/>
<keyword evidence="2" id="KW-1185">Reference proteome</keyword>
<reference evidence="1 2" key="1">
    <citation type="journal article" date="2019" name="Commun. Biol.">
        <title>The bagworm genome reveals a unique fibroin gene that provides high tensile strength.</title>
        <authorList>
            <person name="Kono N."/>
            <person name="Nakamura H."/>
            <person name="Ohtoshi R."/>
            <person name="Tomita M."/>
            <person name="Numata K."/>
            <person name="Arakawa K."/>
        </authorList>
    </citation>
    <scope>NUCLEOTIDE SEQUENCE [LARGE SCALE GENOMIC DNA]</scope>
</reference>
<dbReference type="EMBL" id="BGZK01000186">
    <property type="protein sequence ID" value="GBP26900.1"/>
    <property type="molecule type" value="Genomic_DNA"/>
</dbReference>